<name>A0A7W7T451_9PSEU</name>
<keyword evidence="3" id="KW-1185">Reference proteome</keyword>
<feature type="domain" description="PLL-like beta propeller" evidence="1">
    <location>
        <begin position="274"/>
        <end position="366"/>
    </location>
</feature>
<dbReference type="AlphaFoldDB" id="A0A7W7T451"/>
<dbReference type="RefSeq" id="WP_184670042.1">
    <property type="nucleotide sequence ID" value="NZ_BAABAI010000005.1"/>
</dbReference>
<comment type="caution">
    <text evidence="2">The sequence shown here is derived from an EMBL/GenBank/DDBJ whole genome shotgun (WGS) entry which is preliminary data.</text>
</comment>
<dbReference type="InterPro" id="IPR006311">
    <property type="entry name" value="TAT_signal"/>
</dbReference>
<sequence length="384" mass="40272">MIESRRRLLRLVLVPVVALATLIGVGMPAVAVPAAPPLPADATALSTPVIEPLGLFMASRGLDGSVLFSRGTPSTDSYTDFFSIGGQIIGDPTAVVSPEGAQVFARSTGNEAITSLVVSYSFPTAFQVIPGLRVSSEITAVRIPDRGAQPPMIRIFARGLDDGAIYTNLLIQGAPQGWVNLGGYATSEVTAAVTGPAGFTVNLRLVVRGSDNRLYSMVYNNTTGVVSSWAPIGDLVTLGNPTLSNGGATFDLRGNEVFVRGTNRAVFTWNFDSPGWVNLGGVSTSDVAVSISSDNGMQLHVRGTNNRIYLNRRPPGSTRFGGYVNLGGIATGNPAASGGSLITRRTVADQFIVRGTDNRMYGQIQVNYVGGFESYVAFGGPLHG</sequence>
<dbReference type="Gene3D" id="2.120.10.70">
    <property type="entry name" value="Fucose-specific lectin"/>
    <property type="match status" value="1"/>
</dbReference>
<dbReference type="PROSITE" id="PS51318">
    <property type="entry name" value="TAT"/>
    <property type="match status" value="1"/>
</dbReference>
<gene>
    <name evidence="2" type="ORF">F4559_003545</name>
</gene>
<dbReference type="InterPro" id="IPR058502">
    <property type="entry name" value="PLL-like_beta-prop"/>
</dbReference>
<accession>A0A7W7T451</accession>
<protein>
    <recommendedName>
        <fullName evidence="1">PLL-like beta propeller domain-containing protein</fullName>
    </recommendedName>
</protein>
<dbReference type="SUPFAM" id="SSF89372">
    <property type="entry name" value="Fucose-specific lectin"/>
    <property type="match status" value="1"/>
</dbReference>
<dbReference type="Pfam" id="PF26607">
    <property type="entry name" value="DUF8189"/>
    <property type="match status" value="2"/>
</dbReference>
<evidence type="ECO:0000313" key="3">
    <source>
        <dbReference type="Proteomes" id="UP000542674"/>
    </source>
</evidence>
<feature type="domain" description="PLL-like beta propeller" evidence="1">
    <location>
        <begin position="60"/>
        <end position="267"/>
    </location>
</feature>
<organism evidence="2 3">
    <name type="scientific">Saccharothrix violaceirubra</name>
    <dbReference type="NCBI Taxonomy" id="413306"/>
    <lineage>
        <taxon>Bacteria</taxon>
        <taxon>Bacillati</taxon>
        <taxon>Actinomycetota</taxon>
        <taxon>Actinomycetes</taxon>
        <taxon>Pseudonocardiales</taxon>
        <taxon>Pseudonocardiaceae</taxon>
        <taxon>Saccharothrix</taxon>
    </lineage>
</organism>
<evidence type="ECO:0000259" key="1">
    <source>
        <dbReference type="Pfam" id="PF26607"/>
    </source>
</evidence>
<reference evidence="2 3" key="1">
    <citation type="submission" date="2020-08" db="EMBL/GenBank/DDBJ databases">
        <title>Sequencing the genomes of 1000 actinobacteria strains.</title>
        <authorList>
            <person name="Klenk H.-P."/>
        </authorList>
    </citation>
    <scope>NUCLEOTIDE SEQUENCE [LARGE SCALE GENOMIC DNA]</scope>
    <source>
        <strain evidence="2 3">DSM 45084</strain>
    </source>
</reference>
<dbReference type="EMBL" id="JACHJS010000001">
    <property type="protein sequence ID" value="MBB4966186.1"/>
    <property type="molecule type" value="Genomic_DNA"/>
</dbReference>
<proteinExistence type="predicted"/>
<evidence type="ECO:0000313" key="2">
    <source>
        <dbReference type="EMBL" id="MBB4966186.1"/>
    </source>
</evidence>
<dbReference type="Proteomes" id="UP000542674">
    <property type="component" value="Unassembled WGS sequence"/>
</dbReference>